<proteinExistence type="inferred from homology"/>
<comment type="caution">
    <text evidence="6">The sequence shown here is derived from an EMBL/GenBank/DDBJ whole genome shotgun (WGS) entry which is preliminary data.</text>
</comment>
<sequence>MFSQAIETFLAIIRSGSLSAAAEELNLTQTTVSKRIKALEDELGMQLIERGKGMRQVKLTPSGEEFATLAEQWNLISREAKILGSQGPRLSLTIGAVDSLNVFVLPRLYRALHAEHPSMKMEIRTLHSDEMYEKIDQRQLDLAFTLRERSLANVDAEVFFSSPMVVLSLAGKATAKDKTVRPQDLSADHELFVPWGRRFDAWHDQWWDPLTPSRIKLDSGHLILSMLHHPSQWAIVPLWLARTALDKGPYMIRELTAPPPPYICYRLTHKQPTTGTSRSIAIVDTLCRQIFGEQMAQPYLGDEPVSQ</sequence>
<evidence type="ECO:0000313" key="6">
    <source>
        <dbReference type="EMBL" id="MFJ3046453.1"/>
    </source>
</evidence>
<dbReference type="Gene3D" id="1.10.10.10">
    <property type="entry name" value="Winged helix-like DNA-binding domain superfamily/Winged helix DNA-binding domain"/>
    <property type="match status" value="1"/>
</dbReference>
<organism evidence="6 7">
    <name type="scientific">Herbaspirillum chlorophenolicum</name>
    <dbReference type="NCBI Taxonomy" id="211589"/>
    <lineage>
        <taxon>Bacteria</taxon>
        <taxon>Pseudomonadati</taxon>
        <taxon>Pseudomonadota</taxon>
        <taxon>Betaproteobacteria</taxon>
        <taxon>Burkholderiales</taxon>
        <taxon>Oxalobacteraceae</taxon>
        <taxon>Herbaspirillum</taxon>
    </lineage>
</organism>
<dbReference type="Proteomes" id="UP001617427">
    <property type="component" value="Unassembled WGS sequence"/>
</dbReference>
<dbReference type="SUPFAM" id="SSF53850">
    <property type="entry name" value="Periplasmic binding protein-like II"/>
    <property type="match status" value="1"/>
</dbReference>
<dbReference type="PANTHER" id="PTHR30126">
    <property type="entry name" value="HTH-TYPE TRANSCRIPTIONAL REGULATOR"/>
    <property type="match status" value="1"/>
</dbReference>
<dbReference type="SUPFAM" id="SSF46785">
    <property type="entry name" value="Winged helix' DNA-binding domain"/>
    <property type="match status" value="1"/>
</dbReference>
<reference evidence="6 7" key="1">
    <citation type="submission" date="2024-10" db="EMBL/GenBank/DDBJ databases">
        <title>The Natural Products Discovery Center: Release of the First 8490 Sequenced Strains for Exploring Actinobacteria Biosynthetic Diversity.</title>
        <authorList>
            <person name="Kalkreuter E."/>
            <person name="Kautsar S.A."/>
            <person name="Yang D."/>
            <person name="Bader C.D."/>
            <person name="Teijaro C.N."/>
            <person name="Fluegel L."/>
            <person name="Davis C.M."/>
            <person name="Simpson J.R."/>
            <person name="Lauterbach L."/>
            <person name="Steele A.D."/>
            <person name="Gui C."/>
            <person name="Meng S."/>
            <person name="Li G."/>
            <person name="Viehrig K."/>
            <person name="Ye F."/>
            <person name="Su P."/>
            <person name="Kiefer A.F."/>
            <person name="Nichols A."/>
            <person name="Cepeda A.J."/>
            <person name="Yan W."/>
            <person name="Fan B."/>
            <person name="Jiang Y."/>
            <person name="Adhikari A."/>
            <person name="Zheng C.-J."/>
            <person name="Schuster L."/>
            <person name="Cowan T.M."/>
            <person name="Smanski M.J."/>
            <person name="Chevrette M.G."/>
            <person name="De Carvalho L.P.S."/>
            <person name="Shen B."/>
        </authorList>
    </citation>
    <scope>NUCLEOTIDE SEQUENCE [LARGE SCALE GENOMIC DNA]</scope>
    <source>
        <strain evidence="6 7">NPDC087045</strain>
    </source>
</reference>
<evidence type="ECO:0000256" key="3">
    <source>
        <dbReference type="ARBA" id="ARBA00023125"/>
    </source>
</evidence>
<dbReference type="Pfam" id="PF00126">
    <property type="entry name" value="HTH_1"/>
    <property type="match status" value="1"/>
</dbReference>
<evidence type="ECO:0000259" key="5">
    <source>
        <dbReference type="PROSITE" id="PS50931"/>
    </source>
</evidence>
<dbReference type="PRINTS" id="PR00039">
    <property type="entry name" value="HTHLYSR"/>
</dbReference>
<dbReference type="InterPro" id="IPR036390">
    <property type="entry name" value="WH_DNA-bd_sf"/>
</dbReference>
<feature type="domain" description="HTH lysR-type" evidence="5">
    <location>
        <begin position="1"/>
        <end position="57"/>
    </location>
</feature>
<keyword evidence="7" id="KW-1185">Reference proteome</keyword>
<dbReference type="CDD" id="cd05466">
    <property type="entry name" value="PBP2_LTTR_substrate"/>
    <property type="match status" value="1"/>
</dbReference>
<accession>A0ABW8EZJ0</accession>
<evidence type="ECO:0000256" key="1">
    <source>
        <dbReference type="ARBA" id="ARBA00009437"/>
    </source>
</evidence>
<dbReference type="Gene3D" id="3.40.190.10">
    <property type="entry name" value="Periplasmic binding protein-like II"/>
    <property type="match status" value="2"/>
</dbReference>
<dbReference type="Pfam" id="PF03466">
    <property type="entry name" value="LysR_substrate"/>
    <property type="match status" value="1"/>
</dbReference>
<keyword evidence="3" id="KW-0238">DNA-binding</keyword>
<keyword evidence="4" id="KW-0804">Transcription</keyword>
<evidence type="ECO:0000256" key="4">
    <source>
        <dbReference type="ARBA" id="ARBA00023163"/>
    </source>
</evidence>
<dbReference type="PROSITE" id="PS50931">
    <property type="entry name" value="HTH_LYSR"/>
    <property type="match status" value="1"/>
</dbReference>
<dbReference type="RefSeq" id="WP_402700532.1">
    <property type="nucleotide sequence ID" value="NZ_JBIUZV010000005.1"/>
</dbReference>
<comment type="similarity">
    <text evidence="1">Belongs to the LysR transcriptional regulatory family.</text>
</comment>
<keyword evidence="2" id="KW-0805">Transcription regulation</keyword>
<gene>
    <name evidence="6" type="ORF">ACIPEN_11520</name>
</gene>
<dbReference type="InterPro" id="IPR000847">
    <property type="entry name" value="LysR_HTH_N"/>
</dbReference>
<evidence type="ECO:0000256" key="2">
    <source>
        <dbReference type="ARBA" id="ARBA00023015"/>
    </source>
</evidence>
<dbReference type="EMBL" id="JBIUZV010000005">
    <property type="protein sequence ID" value="MFJ3046453.1"/>
    <property type="molecule type" value="Genomic_DNA"/>
</dbReference>
<dbReference type="PANTHER" id="PTHR30126:SF40">
    <property type="entry name" value="HTH-TYPE TRANSCRIPTIONAL REGULATOR GLTR"/>
    <property type="match status" value="1"/>
</dbReference>
<dbReference type="InterPro" id="IPR005119">
    <property type="entry name" value="LysR_subst-bd"/>
</dbReference>
<evidence type="ECO:0000313" key="7">
    <source>
        <dbReference type="Proteomes" id="UP001617427"/>
    </source>
</evidence>
<dbReference type="InterPro" id="IPR036388">
    <property type="entry name" value="WH-like_DNA-bd_sf"/>
</dbReference>
<name>A0ABW8EZJ0_9BURK</name>
<protein>
    <submittedName>
        <fullName evidence="6">LysR family transcriptional regulator</fullName>
    </submittedName>
</protein>